<name>A0ABW4N0Y2_9CAUL</name>
<reference evidence="3" key="1">
    <citation type="journal article" date="2019" name="Int. J. Syst. Evol. Microbiol.">
        <title>The Global Catalogue of Microorganisms (GCM) 10K type strain sequencing project: providing services to taxonomists for standard genome sequencing and annotation.</title>
        <authorList>
            <consortium name="The Broad Institute Genomics Platform"/>
            <consortium name="The Broad Institute Genome Sequencing Center for Infectious Disease"/>
            <person name="Wu L."/>
            <person name="Ma J."/>
        </authorList>
    </citation>
    <scope>NUCLEOTIDE SEQUENCE [LARGE SCALE GENOMIC DNA]</scope>
    <source>
        <strain evidence="3">DFY28</strain>
    </source>
</reference>
<proteinExistence type="predicted"/>
<dbReference type="Proteomes" id="UP001597237">
    <property type="component" value="Unassembled WGS sequence"/>
</dbReference>
<accession>A0ABW4N0Y2</accession>
<gene>
    <name evidence="2" type="ORF">ACFSC0_10495</name>
</gene>
<dbReference type="InterPro" id="IPR010281">
    <property type="entry name" value="DUF885"/>
</dbReference>
<dbReference type="PANTHER" id="PTHR33361">
    <property type="entry name" value="GLR0591 PROTEIN"/>
    <property type="match status" value="1"/>
</dbReference>
<keyword evidence="1" id="KW-0732">Signal</keyword>
<dbReference type="PANTHER" id="PTHR33361:SF15">
    <property type="entry name" value="DUF885 FAMILY LIPOPROTEIN"/>
    <property type="match status" value="1"/>
</dbReference>
<organism evidence="2 3">
    <name type="scientific">Phenylobacterium terrae</name>
    <dbReference type="NCBI Taxonomy" id="2665495"/>
    <lineage>
        <taxon>Bacteria</taxon>
        <taxon>Pseudomonadati</taxon>
        <taxon>Pseudomonadota</taxon>
        <taxon>Alphaproteobacteria</taxon>
        <taxon>Caulobacterales</taxon>
        <taxon>Caulobacteraceae</taxon>
        <taxon>Phenylobacterium</taxon>
    </lineage>
</organism>
<sequence>MSYALTRRTVAALPLVLMGLRPAVAQAASPADARFADLAKRFLDRLLLASPIRATTLGDHRNDHRLDDVSAAARARELAASKALLKEAQAIPARELSPENQVDLAILKNNLAFGIWSTEVLQDWAWDPQTYNDLAGSALYGLMAREFAPAPVRLRAAIARMEALPAFLAQARAELQPARVPPTHAQTVARQNAGLMSIVDSMILPKAGELPPAEQARLRAAADKLRAASAEHQVWLDKTLVPQAKGDFRLGARLYDEKLAFALNSPLDRAEIRRRADAALTATRARMHGVSRTLLTARGRPVPDGEQAAIEAALELVYADRAPRDKLVETSRAALDQATRFTREKDLVTLPDAPVQVILMPEFQRGFAVAYCDPPGPLDKHLDTFYAVSPIPDEWTDEQAQSFLREYNIFGIHDVAIHEGVPGHYTQLWHGNKHPSVLRAVLWSGPFVEGWAVYAEEMMADAGYLDGDPRFRLQQLKMRVRTITNAILDQMVHVDGASEAEVMKFLTVTAFQQEREAAGKWVRAQLSSAQLPTYFVGASEHDELRAEARRREGAGFDLKRFNDRVLSFGAPPVRYARALMFGEPIV</sequence>
<protein>
    <submittedName>
        <fullName evidence="2">DUF885 domain-containing protein</fullName>
    </submittedName>
</protein>
<dbReference type="Pfam" id="PF05960">
    <property type="entry name" value="DUF885"/>
    <property type="match status" value="1"/>
</dbReference>
<evidence type="ECO:0000256" key="1">
    <source>
        <dbReference type="SAM" id="SignalP"/>
    </source>
</evidence>
<comment type="caution">
    <text evidence="2">The sequence shown here is derived from an EMBL/GenBank/DDBJ whole genome shotgun (WGS) entry which is preliminary data.</text>
</comment>
<dbReference type="EMBL" id="JBHUEY010000001">
    <property type="protein sequence ID" value="MFD1783822.1"/>
    <property type="molecule type" value="Genomic_DNA"/>
</dbReference>
<feature type="signal peptide" evidence="1">
    <location>
        <begin position="1"/>
        <end position="27"/>
    </location>
</feature>
<keyword evidence="3" id="KW-1185">Reference proteome</keyword>
<evidence type="ECO:0000313" key="2">
    <source>
        <dbReference type="EMBL" id="MFD1783822.1"/>
    </source>
</evidence>
<dbReference type="RefSeq" id="WP_377282986.1">
    <property type="nucleotide sequence ID" value="NZ_JBHRSI010000008.1"/>
</dbReference>
<evidence type="ECO:0000313" key="3">
    <source>
        <dbReference type="Proteomes" id="UP001597237"/>
    </source>
</evidence>
<feature type="chain" id="PRO_5046951693" evidence="1">
    <location>
        <begin position="28"/>
        <end position="586"/>
    </location>
</feature>